<reference evidence="1 2" key="1">
    <citation type="submission" date="2018-09" db="EMBL/GenBank/DDBJ databases">
        <authorList>
            <person name="Zhu H."/>
        </authorList>
    </citation>
    <scope>NUCLEOTIDE SEQUENCE [LARGE SCALE GENOMIC DNA]</scope>
    <source>
        <strain evidence="1 2">K2R10-39</strain>
    </source>
</reference>
<accession>A0A418X0U6</accession>
<name>A0A418X0U6_9BURK</name>
<organism evidence="1 2">
    <name type="scientific">Noviherbaspirillum cavernae</name>
    <dbReference type="NCBI Taxonomy" id="2320862"/>
    <lineage>
        <taxon>Bacteria</taxon>
        <taxon>Pseudomonadati</taxon>
        <taxon>Pseudomonadota</taxon>
        <taxon>Betaproteobacteria</taxon>
        <taxon>Burkholderiales</taxon>
        <taxon>Oxalobacteraceae</taxon>
        <taxon>Noviherbaspirillum</taxon>
    </lineage>
</organism>
<dbReference type="EMBL" id="QYUN01000002">
    <property type="protein sequence ID" value="RJG06128.1"/>
    <property type="molecule type" value="Genomic_DNA"/>
</dbReference>
<proteinExistence type="predicted"/>
<gene>
    <name evidence="1" type="ORF">D3870_09035</name>
</gene>
<dbReference type="OrthoDB" id="197187at2"/>
<sequence>MTQAFIVIGDSTSHGGTVVSGAATTDTQGKRIARVGDKVTCPIKGHGGTTVIASGDPTVIIDGSPAARHGDKTACGATLISSQSSTGSA</sequence>
<dbReference type="Pfam" id="PF05488">
    <property type="entry name" value="PAAR_motif"/>
    <property type="match status" value="1"/>
</dbReference>
<dbReference type="AlphaFoldDB" id="A0A418X0U6"/>
<dbReference type="CDD" id="cd14744">
    <property type="entry name" value="PAAR_CT_2"/>
    <property type="match status" value="1"/>
</dbReference>
<evidence type="ECO:0000313" key="1">
    <source>
        <dbReference type="EMBL" id="RJG06128.1"/>
    </source>
</evidence>
<dbReference type="Proteomes" id="UP000285190">
    <property type="component" value="Unassembled WGS sequence"/>
</dbReference>
<protein>
    <submittedName>
        <fullName evidence="1">PAAR domain-containing protein</fullName>
    </submittedName>
</protein>
<comment type="caution">
    <text evidence="1">The sequence shown here is derived from an EMBL/GenBank/DDBJ whole genome shotgun (WGS) entry which is preliminary data.</text>
</comment>
<dbReference type="Gene3D" id="2.60.200.60">
    <property type="match status" value="1"/>
</dbReference>
<evidence type="ECO:0000313" key="2">
    <source>
        <dbReference type="Proteomes" id="UP000285190"/>
    </source>
</evidence>
<dbReference type="InterPro" id="IPR008727">
    <property type="entry name" value="PAAR_motif"/>
</dbReference>
<dbReference type="RefSeq" id="WP_119738423.1">
    <property type="nucleotide sequence ID" value="NZ_QYUN01000002.1"/>
</dbReference>
<keyword evidence="2" id="KW-1185">Reference proteome</keyword>